<dbReference type="PANTHER" id="PTHR10974:SF9">
    <property type="entry name" value="DUF229 DOMAIN CONTAINING PROTEIN-RELATED"/>
    <property type="match status" value="1"/>
</dbReference>
<proteinExistence type="predicted"/>
<dbReference type="CDD" id="cd16021">
    <property type="entry name" value="ALP_like"/>
    <property type="match status" value="1"/>
</dbReference>
<dbReference type="AlphaFoldDB" id="A0A6I8UIX7"/>
<dbReference type="InParanoid" id="A0A6I8UIX7"/>
<dbReference type="ExpressionAtlas" id="A0A6I8UIX7">
    <property type="expression patterns" value="baseline"/>
</dbReference>
<name>A0A6I8UIX7_DROPS</name>
<dbReference type="FunCoup" id="A0A6I8UIX7">
    <property type="interactions" value="6"/>
</dbReference>
<sequence length="666" mass="77674">MLVLVMSQINAVFRALFLTICLCFLLKTHVAVQQKYFVKSSLCQIPYIDPFTADIMKVFEKHSLKECHNDSDLVTSEFDFKLNQYRLHIHENMAKRMLKGSKGNATLECKYQKIGRNEIYEIPDNSYREFKSVPLPDNLLVPKHTDFMITKCYVKEQKKPPKLLQTDGLTFIEDHLRKKEAKAYAKQQQKNPKPSVLLMGLDSTSRMNLRRAMPLVYKFVSQPGWFEMQGYSKVGDNTFPNLLAVLAGHSPKTLAKMCNVTKSGCLDTAPFVWKRFKSSNYTTAFAEDCKAINTFNYLLPGFLQQPVDYYLRPFLVAIEEKFPVTKEFGFSFCVGRRLSFDYVWNFGKQFIDRFLKKNPFFGFLWSNSFTHNFFTAATALDALLLKHLHSFEVAGLFNHSIVILMSDHGQRYDTLRGAASGYYEERLPMMFIYVPPWFRKKYPHLVANLVKNRNRLSSNYDLHMTLHHLLQLKSTSMADFAKKHRSVACPSCQSLLFELPLNRSCQQAGIEEKWCCCNPVKTLAKKTDFVRTIGLAVVQQMNEHLKKRKFTRKCHNFTLKNIHKMDRRLHLPMGTNTTDKDERVYIMQFWTRPKMALFEATVRWNHHQHKLHMDVDDLSRLNRYKNQSECIDDKNAKKYCICKDSISNITRIPKIISKAKRFPGLK</sequence>
<dbReference type="PANTHER" id="PTHR10974">
    <property type="entry name" value="FI08016P-RELATED"/>
    <property type="match status" value="1"/>
</dbReference>
<organism evidence="1 2">
    <name type="scientific">Drosophila pseudoobscura pseudoobscura</name>
    <name type="common">Fruit fly</name>
    <dbReference type="NCBI Taxonomy" id="46245"/>
    <lineage>
        <taxon>Eukaryota</taxon>
        <taxon>Metazoa</taxon>
        <taxon>Ecdysozoa</taxon>
        <taxon>Arthropoda</taxon>
        <taxon>Hexapoda</taxon>
        <taxon>Insecta</taxon>
        <taxon>Pterygota</taxon>
        <taxon>Neoptera</taxon>
        <taxon>Endopterygota</taxon>
        <taxon>Diptera</taxon>
        <taxon>Brachycera</taxon>
        <taxon>Muscomorpha</taxon>
        <taxon>Ephydroidea</taxon>
        <taxon>Drosophilidae</taxon>
        <taxon>Drosophila</taxon>
        <taxon>Sophophora</taxon>
    </lineage>
</organism>
<dbReference type="InterPro" id="IPR004245">
    <property type="entry name" value="DUF229"/>
</dbReference>
<dbReference type="FunFam" id="3.40.720.10:FF:000017">
    <property type="entry name" value="Predicted protein"/>
    <property type="match status" value="1"/>
</dbReference>
<dbReference type="Proteomes" id="UP000001819">
    <property type="component" value="Chromosome 4"/>
</dbReference>
<dbReference type="KEGG" id="dpo:4816273"/>
<dbReference type="RefSeq" id="XP_001356109.4">
    <property type="nucleotide sequence ID" value="XM_001356073.4"/>
</dbReference>
<evidence type="ECO:0000313" key="2">
    <source>
        <dbReference type="RefSeq" id="XP_001356109.4"/>
    </source>
</evidence>
<dbReference type="Pfam" id="PF02995">
    <property type="entry name" value="DUF229"/>
    <property type="match status" value="1"/>
</dbReference>
<dbReference type="GO" id="GO:0005615">
    <property type="term" value="C:extracellular space"/>
    <property type="evidence" value="ECO:0007669"/>
    <property type="project" value="TreeGrafter"/>
</dbReference>
<dbReference type="Gene3D" id="3.40.720.10">
    <property type="entry name" value="Alkaline Phosphatase, subunit A"/>
    <property type="match status" value="1"/>
</dbReference>
<keyword evidence="1" id="KW-1185">Reference proteome</keyword>
<dbReference type="InterPro" id="IPR017850">
    <property type="entry name" value="Alkaline_phosphatase_core_sf"/>
</dbReference>
<dbReference type="SUPFAM" id="SSF53649">
    <property type="entry name" value="Alkaline phosphatase-like"/>
    <property type="match status" value="1"/>
</dbReference>
<reference evidence="2" key="1">
    <citation type="submission" date="2025-08" db="UniProtKB">
        <authorList>
            <consortium name="RefSeq"/>
        </authorList>
    </citation>
    <scope>IDENTIFICATION</scope>
    <source>
        <strain evidence="2">MV-25-SWS-2005</strain>
        <tissue evidence="2">Whole body</tissue>
    </source>
</reference>
<protein>
    <submittedName>
        <fullName evidence="2">Uncharacterized protein</fullName>
    </submittedName>
</protein>
<gene>
    <name evidence="2" type="primary">LOC4816273</name>
</gene>
<accession>A0A6I8UIX7</accession>
<evidence type="ECO:0000313" key="1">
    <source>
        <dbReference type="Proteomes" id="UP000001819"/>
    </source>
</evidence>